<dbReference type="PANTHER" id="PTHR47074">
    <property type="entry name" value="BNAC02G40300D PROTEIN"/>
    <property type="match status" value="1"/>
</dbReference>
<dbReference type="Proteomes" id="UP000289340">
    <property type="component" value="Chromosome 18"/>
</dbReference>
<evidence type="ECO:0000256" key="1">
    <source>
        <dbReference type="SAM" id="MobiDB-lite"/>
    </source>
</evidence>
<evidence type="ECO:0000313" key="2">
    <source>
        <dbReference type="EMBL" id="RZB51676.1"/>
    </source>
</evidence>
<name>A0A445FS30_GLYSO</name>
<feature type="region of interest" description="Disordered" evidence="1">
    <location>
        <begin position="75"/>
        <end position="100"/>
    </location>
</feature>
<feature type="compositionally biased region" description="Basic and acidic residues" evidence="1">
    <location>
        <begin position="75"/>
        <end position="98"/>
    </location>
</feature>
<dbReference type="EMBL" id="QZWG01000018">
    <property type="protein sequence ID" value="RZB51676.1"/>
    <property type="molecule type" value="Genomic_DNA"/>
</dbReference>
<accession>A0A445FS30</accession>
<dbReference type="PANTHER" id="PTHR47074:SF48">
    <property type="entry name" value="POLYNUCLEOTIDYL TRANSFERASE, RIBONUCLEASE H-LIKE SUPERFAMILY PROTEIN"/>
    <property type="match status" value="1"/>
</dbReference>
<proteinExistence type="predicted"/>
<dbReference type="InterPro" id="IPR052929">
    <property type="entry name" value="RNase_H-like_EbsB-rel"/>
</dbReference>
<reference evidence="2 3" key="1">
    <citation type="submission" date="2018-09" db="EMBL/GenBank/DDBJ databases">
        <title>A high-quality reference genome of wild soybean provides a powerful tool to mine soybean genomes.</title>
        <authorList>
            <person name="Xie M."/>
            <person name="Chung C.Y.L."/>
            <person name="Li M.-W."/>
            <person name="Wong F.-L."/>
            <person name="Chan T.-F."/>
            <person name="Lam H.-M."/>
        </authorList>
    </citation>
    <scope>NUCLEOTIDE SEQUENCE [LARGE SCALE GENOMIC DNA]</scope>
    <source>
        <strain evidence="3">cv. W05</strain>
        <tissue evidence="2">Hypocotyl of etiolated seedlings</tissue>
    </source>
</reference>
<dbReference type="AlphaFoldDB" id="A0A445FS30"/>
<evidence type="ECO:0000313" key="3">
    <source>
        <dbReference type="Proteomes" id="UP000289340"/>
    </source>
</evidence>
<protein>
    <recommendedName>
        <fullName evidence="4">RNase H type-1 domain-containing protein</fullName>
    </recommendedName>
</protein>
<gene>
    <name evidence="2" type="ORF">D0Y65_048197</name>
</gene>
<organism evidence="2 3">
    <name type="scientific">Glycine soja</name>
    <name type="common">Wild soybean</name>
    <dbReference type="NCBI Taxonomy" id="3848"/>
    <lineage>
        <taxon>Eukaryota</taxon>
        <taxon>Viridiplantae</taxon>
        <taxon>Streptophyta</taxon>
        <taxon>Embryophyta</taxon>
        <taxon>Tracheophyta</taxon>
        <taxon>Spermatophyta</taxon>
        <taxon>Magnoliopsida</taxon>
        <taxon>eudicotyledons</taxon>
        <taxon>Gunneridae</taxon>
        <taxon>Pentapetalae</taxon>
        <taxon>rosids</taxon>
        <taxon>fabids</taxon>
        <taxon>Fabales</taxon>
        <taxon>Fabaceae</taxon>
        <taxon>Papilionoideae</taxon>
        <taxon>50 kb inversion clade</taxon>
        <taxon>NPAAA clade</taxon>
        <taxon>indigoferoid/millettioid clade</taxon>
        <taxon>Phaseoleae</taxon>
        <taxon>Glycine</taxon>
        <taxon>Glycine subgen. Soja</taxon>
    </lineage>
</organism>
<sequence>MVVLEGLRWRLGDGNRIHVWFDPWLRGGTKKLTKPIVNSFDPNLLLNDLIDRDSDNKNPMSSNMVHKANAFLSEKRQAQEEGLSKERSTTRQAQDDKWQPPSTGLIMCNLDATFFNVEGEFGAGMCIRDDLGQFLLVATKLYPIFPLMNKGEALVL</sequence>
<keyword evidence="3" id="KW-1185">Reference proteome</keyword>
<comment type="caution">
    <text evidence="2">The sequence shown here is derived from an EMBL/GenBank/DDBJ whole genome shotgun (WGS) entry which is preliminary data.</text>
</comment>
<evidence type="ECO:0008006" key="4">
    <source>
        <dbReference type="Google" id="ProtNLM"/>
    </source>
</evidence>